<protein>
    <submittedName>
        <fullName evidence="1">Uncharacterized protein</fullName>
    </submittedName>
</protein>
<evidence type="ECO:0000313" key="2">
    <source>
        <dbReference type="Proteomes" id="UP000223025"/>
    </source>
</evidence>
<name>A0A2L0V0E4_9CAUD</name>
<sequence length="278" mass="31682">MRWNDLLENKSLTRSEISKLIRNEVRKFGEDAWEINNGWCWGFANKLAKKLGPNAKVVNSTTDYTDGTFPGHSWVEFNGYHFDAESPFGEKEPKDMQYHKRLRAIADAPDHVSDEDAVRLSLGRDPVYPGKKIKVEAFDSVATVSEPEMGMNKKTVYFTVNDIKYFLSFYENFDDPDEYVVDYGFVGKGLDDMFTPGIGAKLSDSLKVLGTVISEITKFIQNEKPKSIDFSGENYGDVSLGKTYQKMIKKFEPKLKSLGYEVKVTVDPDMIYFYIVKA</sequence>
<dbReference type="GeneID" id="40088485"/>
<dbReference type="RefSeq" id="YP_009612147.1">
    <property type="nucleotide sequence ID" value="NC_042013.1"/>
</dbReference>
<reference evidence="1 2" key="1">
    <citation type="submission" date="2017-06" db="EMBL/GenBank/DDBJ databases">
        <authorList>
            <person name="Kim H.J."/>
            <person name="Triplett B.A."/>
        </authorList>
    </citation>
    <scope>NUCLEOTIDE SEQUENCE [LARGE SCALE GENOMIC DNA]</scope>
</reference>
<keyword evidence="2" id="KW-1185">Reference proteome</keyword>
<dbReference type="EMBL" id="MF403008">
    <property type="protein sequence ID" value="AUZ95241.1"/>
    <property type="molecule type" value="Genomic_DNA"/>
</dbReference>
<dbReference type="Proteomes" id="UP000223025">
    <property type="component" value="Segment"/>
</dbReference>
<dbReference type="KEGG" id="vg:40088485"/>
<organism evidence="1 2">
    <name type="scientific">Agrobacterium phage Atu_ph07</name>
    <dbReference type="NCBI Taxonomy" id="2024264"/>
    <lineage>
        <taxon>Viruses</taxon>
        <taxon>Duplodnaviria</taxon>
        <taxon>Heunggongvirae</taxon>
        <taxon>Uroviricota</taxon>
        <taxon>Caudoviricetes</taxon>
        <taxon>Polybotosvirus</taxon>
        <taxon>Polybotosvirus Atuph07</taxon>
    </lineage>
</organism>
<proteinExistence type="predicted"/>
<accession>A0A2L0V0E4</accession>
<evidence type="ECO:0000313" key="1">
    <source>
        <dbReference type="EMBL" id="AUZ95241.1"/>
    </source>
</evidence>